<gene>
    <name evidence="2" type="ORF">LQ327_14355</name>
</gene>
<reference evidence="2 3" key="1">
    <citation type="submission" date="2021-11" db="EMBL/GenBank/DDBJ databases">
        <title>Draft genome sequence of Actinomycetospora sp. SF1 isolated from the rhizosphere soil.</title>
        <authorList>
            <person name="Duangmal K."/>
            <person name="Chantavorakit T."/>
        </authorList>
    </citation>
    <scope>NUCLEOTIDE SEQUENCE [LARGE SCALE GENOMIC DNA]</scope>
    <source>
        <strain evidence="2 3">TBRC 5722</strain>
    </source>
</reference>
<comment type="caution">
    <text evidence="2">The sequence shown here is derived from an EMBL/GenBank/DDBJ whole genome shotgun (WGS) entry which is preliminary data.</text>
</comment>
<dbReference type="InterPro" id="IPR029063">
    <property type="entry name" value="SAM-dependent_MTases_sf"/>
</dbReference>
<dbReference type="SUPFAM" id="SSF53335">
    <property type="entry name" value="S-adenosyl-L-methionine-dependent methyltransferases"/>
    <property type="match status" value="1"/>
</dbReference>
<dbReference type="GO" id="GO:0032259">
    <property type="term" value="P:methylation"/>
    <property type="evidence" value="ECO:0007669"/>
    <property type="project" value="UniProtKB-KW"/>
</dbReference>
<proteinExistence type="predicted"/>
<dbReference type="Pfam" id="PF08241">
    <property type="entry name" value="Methyltransf_11"/>
    <property type="match status" value="1"/>
</dbReference>
<sequence>MVDSIPVIRHGQVDVQDHMTERAEVDGPTVARLVALIRGDSPVESLVELLAFPPPTPLNLGSTPGVRLPFTRGPWPHLAHEARRGEVRALLGELDSLTAQDWMELCYERSSDRINGELFPYFFIRFGQPRYLSSISFLEALPKDSGPILDMACGFGHIMYHLGVRKNPVDSVGLDRNFFQLWVARRYIAQGQSYVCSGRLDSLPFADDAFAASVCTDAFHLFPTQQEAMDELRRIAKADTVLLDRVGNAELEPHDTDEERDPAGYVSLLRGAPWRLACEDELFAGYRAGRGVQLATPRPPEDFTDCKWLSLISSQDESLFVDADEFETMPHAAGTLQVNPIFHVERNGTTDDVHLRFAFPSTWYAFENSAMISYTSAGEWMDAKTFDAISDGLETDRTPYYLRRFVVLGMPPTYARRPGTPPRFCSVGAGLRHGARERLTTVARQVSALRP</sequence>
<dbReference type="Proteomes" id="UP001199469">
    <property type="component" value="Unassembled WGS sequence"/>
</dbReference>
<dbReference type="RefSeq" id="WP_230734616.1">
    <property type="nucleotide sequence ID" value="NZ_JAJNDB010000002.1"/>
</dbReference>
<name>A0ABS8P8F0_9PSEU</name>
<dbReference type="Gene3D" id="3.40.50.150">
    <property type="entry name" value="Vaccinia Virus protein VP39"/>
    <property type="match status" value="1"/>
</dbReference>
<organism evidence="2 3">
    <name type="scientific">Actinomycetospora endophytica</name>
    <dbReference type="NCBI Taxonomy" id="2291215"/>
    <lineage>
        <taxon>Bacteria</taxon>
        <taxon>Bacillati</taxon>
        <taxon>Actinomycetota</taxon>
        <taxon>Actinomycetes</taxon>
        <taxon>Pseudonocardiales</taxon>
        <taxon>Pseudonocardiaceae</taxon>
        <taxon>Actinomycetospora</taxon>
    </lineage>
</organism>
<evidence type="ECO:0000313" key="3">
    <source>
        <dbReference type="Proteomes" id="UP001199469"/>
    </source>
</evidence>
<dbReference type="EMBL" id="JAJNDB010000002">
    <property type="protein sequence ID" value="MCD2194551.1"/>
    <property type="molecule type" value="Genomic_DNA"/>
</dbReference>
<feature type="domain" description="Methyltransferase type 11" evidence="1">
    <location>
        <begin position="149"/>
        <end position="241"/>
    </location>
</feature>
<protein>
    <submittedName>
        <fullName evidence="2">Class I SAM-dependent methyltransferase</fullName>
    </submittedName>
</protein>
<evidence type="ECO:0000313" key="2">
    <source>
        <dbReference type="EMBL" id="MCD2194551.1"/>
    </source>
</evidence>
<keyword evidence="3" id="KW-1185">Reference proteome</keyword>
<evidence type="ECO:0000259" key="1">
    <source>
        <dbReference type="Pfam" id="PF08241"/>
    </source>
</evidence>
<dbReference type="GO" id="GO:0008168">
    <property type="term" value="F:methyltransferase activity"/>
    <property type="evidence" value="ECO:0007669"/>
    <property type="project" value="UniProtKB-KW"/>
</dbReference>
<keyword evidence="2" id="KW-0489">Methyltransferase</keyword>
<accession>A0ABS8P8F0</accession>
<dbReference type="InterPro" id="IPR013216">
    <property type="entry name" value="Methyltransf_11"/>
</dbReference>
<keyword evidence="2" id="KW-0808">Transferase</keyword>